<dbReference type="InterPro" id="IPR029061">
    <property type="entry name" value="THDP-binding"/>
</dbReference>
<dbReference type="GO" id="GO:0009083">
    <property type="term" value="P:branched-chain amino acid catabolic process"/>
    <property type="evidence" value="ECO:0007669"/>
    <property type="project" value="TreeGrafter"/>
</dbReference>
<keyword evidence="9" id="KW-1185">Reference proteome</keyword>
<dbReference type="RefSeq" id="WP_071677917.1">
    <property type="nucleotide sequence ID" value="NZ_AP025593.1"/>
</dbReference>
<dbReference type="GO" id="GO:0003863">
    <property type="term" value="F:branched-chain 2-oxo acid dehydrogenase activity"/>
    <property type="evidence" value="ECO:0007669"/>
    <property type="project" value="UniProtKB-EC"/>
</dbReference>
<dbReference type="SUPFAM" id="SSF52518">
    <property type="entry name" value="Thiamin diphosphate-binding fold (THDP-binding)"/>
    <property type="match status" value="1"/>
</dbReference>
<reference evidence="7 9" key="3">
    <citation type="journal article" date="2022" name="Microbiol. Resour. Announc.">
        <title>Complete Genome Sequences of Thermus Strains Isolated from Senami Hot Spring in Japan.</title>
        <authorList>
            <person name="Miyazaki K."/>
        </authorList>
    </citation>
    <scope>NUCLEOTIDE SEQUENCE [LARGE SCALE GENOMIC DNA]</scope>
    <source>
        <strain evidence="7 9">SNM4-1</strain>
    </source>
</reference>
<evidence type="ECO:0000256" key="4">
    <source>
        <dbReference type="RuleBase" id="RU365014"/>
    </source>
</evidence>
<dbReference type="EMBL" id="CP016312">
    <property type="protein sequence ID" value="APD09086.1"/>
    <property type="molecule type" value="Genomic_DNA"/>
</dbReference>
<name>A0A1J0LRZ0_THEBO</name>
<keyword evidence="2 4" id="KW-0560">Oxidoreductase</keyword>
<evidence type="ECO:0000313" key="8">
    <source>
        <dbReference type="Proteomes" id="UP000182993"/>
    </source>
</evidence>
<feature type="domain" description="Dehydrogenase E1 component" evidence="5">
    <location>
        <begin position="43"/>
        <end position="340"/>
    </location>
</feature>
<dbReference type="KEGG" id="tbc:A0O31_00919"/>
<protein>
    <recommendedName>
        <fullName evidence="4">2-oxoisovalerate dehydrogenase subunit alpha</fullName>
        <ecNumber evidence="4">1.2.4.4</ecNumber>
    </recommendedName>
    <alternativeName>
        <fullName evidence="4">Branched-chain alpha-keto acid dehydrogenase E1 component alpha chain</fullName>
    </alternativeName>
</protein>
<comment type="similarity">
    <text evidence="4">Belongs to the BCKDHA family.</text>
</comment>
<comment type="cofactor">
    <cofactor evidence="1 4">
        <name>thiamine diphosphate</name>
        <dbReference type="ChEBI" id="CHEBI:58937"/>
    </cofactor>
</comment>
<dbReference type="Pfam" id="PF00676">
    <property type="entry name" value="E1_dh"/>
    <property type="match status" value="1"/>
</dbReference>
<dbReference type="OrthoDB" id="9766715at2"/>
<sequence>MVKETRRFQPFTQEPIRLLGEKGEWLGEFPLDLGEEKLRRLYRDMLAARMLDERYTILIRTGKTSFIAPAAGHEAAQVAIAHAIRPGFDWVFPYYRDHGLALALGIPLRELFGQMLATQADPNKGRQMPEHPGSKALHYFTVASPIASHVPPAVGAAISMKLLGTGQVAVCTFGDGATSEGDWYAGINFAAVQGAPAVFIAENNFYAISVDYARQTHSPTLAEKAHAFGIPGYLVDGMDVLASYYVVKEAVERARLGEGPSLVELRVYRYGPHSSADDDSRYRPKEEVEAWRKRDPILRFQRFLEAQGLWNLAWEEDLRAEIRAELERGLKEAEEAGPVPPEWMFDDVYAEKPWHLLRQEALLKEEL</sequence>
<proteinExistence type="inferred from homology"/>
<keyword evidence="3 4" id="KW-0786">Thiamine pyrophosphate</keyword>
<accession>A0A1J0LRZ0</accession>
<dbReference type="STRING" id="56956.A0O31_00919"/>
<dbReference type="Proteomes" id="UP000831120">
    <property type="component" value="Chromosome"/>
</dbReference>
<evidence type="ECO:0000256" key="1">
    <source>
        <dbReference type="ARBA" id="ARBA00001964"/>
    </source>
</evidence>
<gene>
    <name evidence="6" type="ORF">A0O31_00919</name>
    <name evidence="7" type="ORF">TbrSNM41_02170</name>
</gene>
<dbReference type="EC" id="1.2.4.4" evidence="4"/>
<dbReference type="EMBL" id="AP025593">
    <property type="protein sequence ID" value="BDG15483.1"/>
    <property type="molecule type" value="Genomic_DNA"/>
</dbReference>
<organism evidence="6 8">
    <name type="scientific">Thermus brockianus</name>
    <dbReference type="NCBI Taxonomy" id="56956"/>
    <lineage>
        <taxon>Bacteria</taxon>
        <taxon>Thermotogati</taxon>
        <taxon>Deinococcota</taxon>
        <taxon>Deinococci</taxon>
        <taxon>Thermales</taxon>
        <taxon>Thermaceae</taxon>
        <taxon>Thermus</taxon>
    </lineage>
</organism>
<dbReference type="Gene3D" id="3.40.50.970">
    <property type="match status" value="1"/>
</dbReference>
<comment type="catalytic activity">
    <reaction evidence="4">
        <text>N(6)-[(R)-lipoyl]-L-lysyl-[protein] + 3-methyl-2-oxobutanoate + H(+) = N(6)-[(R)-S(8)-2-methylpropanoyldihydrolipoyl]-L-lysyl-[protein] + CO2</text>
        <dbReference type="Rhea" id="RHEA:13457"/>
        <dbReference type="Rhea" id="RHEA-COMP:10474"/>
        <dbReference type="Rhea" id="RHEA-COMP:10497"/>
        <dbReference type="ChEBI" id="CHEBI:11851"/>
        <dbReference type="ChEBI" id="CHEBI:15378"/>
        <dbReference type="ChEBI" id="CHEBI:16526"/>
        <dbReference type="ChEBI" id="CHEBI:83099"/>
        <dbReference type="ChEBI" id="CHEBI:83142"/>
        <dbReference type="EC" id="1.2.4.4"/>
    </reaction>
</comment>
<dbReference type="InterPro" id="IPR001017">
    <property type="entry name" value="DH_E1"/>
</dbReference>
<comment type="function">
    <text evidence="4">The branched-chain alpha-keto dehydrogenase complex catalyzes the overall conversion of alpha-keto acids to acyl-CoA and CO(2). It contains multiple copies of three enzymatic components: branched-chain alpha-keto acid decarboxylase (E1), lipoamide acyltransferase (E2) and lipoamide dehydrogenase (E3).</text>
</comment>
<dbReference type="Proteomes" id="UP000182993">
    <property type="component" value="Chromosome"/>
</dbReference>
<reference evidence="6" key="2">
    <citation type="journal article" date="2017" name="Stand. Genomic Sci.">
        <title>Complete genome sequence of Thermus brockianus GE-1 reveals key enzymes of xylan/xylose metabolism.</title>
        <authorList>
            <person name="Schaefers C."/>
            <person name="Blank S."/>
            <person name="Wiebusch S."/>
            <person name="Elleuche S."/>
            <person name="Antranikian G."/>
        </authorList>
    </citation>
    <scope>NUCLEOTIDE SEQUENCE</scope>
    <source>
        <strain evidence="6">GE-1</strain>
    </source>
</reference>
<evidence type="ECO:0000313" key="6">
    <source>
        <dbReference type="EMBL" id="APD09086.1"/>
    </source>
</evidence>
<evidence type="ECO:0000256" key="3">
    <source>
        <dbReference type="ARBA" id="ARBA00023052"/>
    </source>
</evidence>
<dbReference type="PANTHER" id="PTHR43380:SF1">
    <property type="entry name" value="2-OXOISOVALERATE DEHYDROGENASE SUBUNIT ALPHA, MITOCHONDRIAL"/>
    <property type="match status" value="1"/>
</dbReference>
<dbReference type="PANTHER" id="PTHR43380">
    <property type="entry name" value="2-OXOISOVALERATE DEHYDROGENASE SUBUNIT ALPHA, MITOCHONDRIAL"/>
    <property type="match status" value="1"/>
</dbReference>
<evidence type="ECO:0000256" key="2">
    <source>
        <dbReference type="ARBA" id="ARBA00023002"/>
    </source>
</evidence>
<dbReference type="CDD" id="cd02000">
    <property type="entry name" value="TPP_E1_PDC_ADC_BCADC"/>
    <property type="match status" value="1"/>
</dbReference>
<evidence type="ECO:0000313" key="9">
    <source>
        <dbReference type="Proteomes" id="UP000831120"/>
    </source>
</evidence>
<dbReference type="AlphaFoldDB" id="A0A1J0LRZ0"/>
<reference evidence="8" key="1">
    <citation type="submission" date="2016-06" db="EMBL/GenBank/DDBJ databases">
        <title>Whole genome sequencing of Thermus brockianus strain GE-1.</title>
        <authorList>
            <person name="Schaefers C."/>
            <person name="Blank S."/>
            <person name="Wiebusch S."/>
            <person name="Elleuche S."/>
            <person name="Antranikian G."/>
        </authorList>
    </citation>
    <scope>NUCLEOTIDE SEQUENCE [LARGE SCALE GENOMIC DNA]</scope>
    <source>
        <strain evidence="8">GE-1</strain>
    </source>
</reference>
<evidence type="ECO:0000313" key="7">
    <source>
        <dbReference type="EMBL" id="BDG15483.1"/>
    </source>
</evidence>
<dbReference type="InterPro" id="IPR050771">
    <property type="entry name" value="Alpha-ketoacid_DH_E1_comp"/>
</dbReference>
<evidence type="ECO:0000259" key="5">
    <source>
        <dbReference type="Pfam" id="PF00676"/>
    </source>
</evidence>